<evidence type="ECO:0000259" key="3">
    <source>
        <dbReference type="Pfam" id="PF12945"/>
    </source>
</evidence>
<evidence type="ECO:0000256" key="1">
    <source>
        <dbReference type="SAM" id="MobiDB-lite"/>
    </source>
</evidence>
<dbReference type="AlphaFoldDB" id="A0A239AYX2"/>
<evidence type="ECO:0000313" key="4">
    <source>
        <dbReference type="EMBL" id="SNS00561.1"/>
    </source>
</evidence>
<feature type="domain" description="Type III secretion system flagellar brake protein YcgR PilZN" evidence="3">
    <location>
        <begin position="49"/>
        <end position="130"/>
    </location>
</feature>
<evidence type="ECO:0000313" key="5">
    <source>
        <dbReference type="Proteomes" id="UP000198324"/>
    </source>
</evidence>
<dbReference type="Pfam" id="PF07238">
    <property type="entry name" value="PilZ"/>
    <property type="match status" value="1"/>
</dbReference>
<accession>A0A239AYX2</accession>
<dbReference type="RefSeq" id="WP_089274504.1">
    <property type="nucleotide sequence ID" value="NZ_FZOC01000004.1"/>
</dbReference>
<keyword evidence="5" id="KW-1185">Reference proteome</keyword>
<evidence type="ECO:0000259" key="2">
    <source>
        <dbReference type="Pfam" id="PF07238"/>
    </source>
</evidence>
<dbReference type="InterPro" id="IPR009875">
    <property type="entry name" value="PilZ_domain"/>
</dbReference>
<feature type="region of interest" description="Disordered" evidence="1">
    <location>
        <begin position="1"/>
        <end position="35"/>
    </location>
</feature>
<dbReference type="Pfam" id="PF12945">
    <property type="entry name" value="PilZNR"/>
    <property type="match status" value="1"/>
</dbReference>
<gene>
    <name evidence="4" type="ORF">SAMN04488503_2302</name>
</gene>
<feature type="domain" description="PilZ" evidence="2">
    <location>
        <begin position="139"/>
        <end position="242"/>
    </location>
</feature>
<dbReference type="Proteomes" id="UP000198324">
    <property type="component" value="Unassembled WGS sequence"/>
</dbReference>
<dbReference type="GO" id="GO:0035438">
    <property type="term" value="F:cyclic-di-GMP binding"/>
    <property type="evidence" value="ECO:0007669"/>
    <property type="project" value="InterPro"/>
</dbReference>
<feature type="compositionally biased region" description="Low complexity" evidence="1">
    <location>
        <begin position="22"/>
        <end position="32"/>
    </location>
</feature>
<protein>
    <submittedName>
        <fullName evidence="4">Protein YcgR</fullName>
    </submittedName>
</protein>
<dbReference type="EMBL" id="FZOC01000004">
    <property type="protein sequence ID" value="SNS00561.1"/>
    <property type="molecule type" value="Genomic_DNA"/>
</dbReference>
<dbReference type="InterPro" id="IPR009926">
    <property type="entry name" value="T3SS_YcgR_PilZN"/>
</dbReference>
<dbReference type="OrthoDB" id="5453966at2"/>
<proteinExistence type="predicted"/>
<organism evidence="4 5">
    <name type="scientific">Humidesulfovibrio mexicanus</name>
    <dbReference type="NCBI Taxonomy" id="147047"/>
    <lineage>
        <taxon>Bacteria</taxon>
        <taxon>Pseudomonadati</taxon>
        <taxon>Thermodesulfobacteriota</taxon>
        <taxon>Desulfovibrionia</taxon>
        <taxon>Desulfovibrionales</taxon>
        <taxon>Desulfovibrionaceae</taxon>
        <taxon>Humidesulfovibrio</taxon>
    </lineage>
</organism>
<dbReference type="Gene3D" id="2.40.10.220">
    <property type="entry name" value="predicted glycosyltransferase like domains"/>
    <property type="match status" value="1"/>
</dbReference>
<dbReference type="SUPFAM" id="SSF141371">
    <property type="entry name" value="PilZ domain-like"/>
    <property type="match status" value="2"/>
</dbReference>
<sequence>MNVQEEPVQPAMTAGEAEHAQETAAAAEAPPESARRVERLPGVHLKLKLGNQLILRFLCVDKRYEAKVVGYEPYAYSIAQVRLPQEVLAKLGQNPGVVAQLNAGGTLYGFKTEVVNKVNVPAPLVFLSHPASVERLVLRRTERLDVTLPAKIHGAYGEHDVLLLDIAPSGCSFTARCTLKSPLREAKPGDRVVLHCDLACGQPLMAPIHLRRVAEHNGRVTMGGQFVDLTDDAAQVLAEYLERLQPLMGE</sequence>
<reference evidence="4 5" key="1">
    <citation type="submission" date="2017-06" db="EMBL/GenBank/DDBJ databases">
        <authorList>
            <person name="Kim H.J."/>
            <person name="Triplett B.A."/>
        </authorList>
    </citation>
    <scope>NUCLEOTIDE SEQUENCE [LARGE SCALE GENOMIC DNA]</scope>
    <source>
        <strain evidence="4 5">DSM 13116</strain>
    </source>
</reference>
<name>A0A239AYX2_9BACT</name>